<keyword evidence="4 6" id="KW-1133">Transmembrane helix</keyword>
<keyword evidence="5 6" id="KW-0472">Membrane</keyword>
<evidence type="ECO:0000256" key="4">
    <source>
        <dbReference type="ARBA" id="ARBA00022989"/>
    </source>
</evidence>
<gene>
    <name evidence="7" type="ORF">MMEN_LOCUS7016</name>
</gene>
<organism evidence="7 8">
    <name type="scientific">Menidia menidia</name>
    <name type="common">Atlantic silverside</name>
    <dbReference type="NCBI Taxonomy" id="238744"/>
    <lineage>
        <taxon>Eukaryota</taxon>
        <taxon>Metazoa</taxon>
        <taxon>Chordata</taxon>
        <taxon>Craniata</taxon>
        <taxon>Vertebrata</taxon>
        <taxon>Euteleostomi</taxon>
        <taxon>Actinopterygii</taxon>
        <taxon>Neopterygii</taxon>
        <taxon>Teleostei</taxon>
        <taxon>Neoteleostei</taxon>
        <taxon>Acanthomorphata</taxon>
        <taxon>Ovalentaria</taxon>
        <taxon>Atherinomorphae</taxon>
        <taxon>Atheriniformes</taxon>
        <taxon>Atherinopsidae</taxon>
        <taxon>Menidiinae</taxon>
        <taxon>Menidia</taxon>
    </lineage>
</organism>
<dbReference type="GO" id="GO:0016020">
    <property type="term" value="C:membrane"/>
    <property type="evidence" value="ECO:0007669"/>
    <property type="project" value="UniProtKB-SubCell"/>
</dbReference>
<name>A0A8S4ANL2_9TELE</name>
<dbReference type="GO" id="GO:0005739">
    <property type="term" value="C:mitochondrion"/>
    <property type="evidence" value="ECO:0007669"/>
    <property type="project" value="TreeGrafter"/>
</dbReference>
<dbReference type="InterPro" id="IPR009432">
    <property type="entry name" value="DUF1075"/>
</dbReference>
<reference evidence="7" key="1">
    <citation type="submission" date="2021-05" db="EMBL/GenBank/DDBJ databases">
        <authorList>
            <person name="Tigano A."/>
        </authorList>
    </citation>
    <scope>NUCLEOTIDE SEQUENCE</scope>
</reference>
<proteinExistence type="inferred from homology"/>
<evidence type="ECO:0000256" key="1">
    <source>
        <dbReference type="ARBA" id="ARBA00004167"/>
    </source>
</evidence>
<dbReference type="GO" id="GO:0051402">
    <property type="term" value="P:neuron apoptotic process"/>
    <property type="evidence" value="ECO:0007669"/>
    <property type="project" value="TreeGrafter"/>
</dbReference>
<dbReference type="PANTHER" id="PTHR13674:SF2">
    <property type="entry name" value="PROTEIN FAM162A"/>
    <property type="match status" value="1"/>
</dbReference>
<comment type="caution">
    <text evidence="7">The sequence shown here is derived from an EMBL/GenBank/DDBJ whole genome shotgun (WGS) entry which is preliminary data.</text>
</comment>
<comment type="subcellular location">
    <subcellularLocation>
        <location evidence="1">Membrane</location>
        <topology evidence="1">Single-pass membrane protein</topology>
    </subcellularLocation>
</comment>
<keyword evidence="8" id="KW-1185">Reference proteome</keyword>
<evidence type="ECO:0000256" key="5">
    <source>
        <dbReference type="ARBA" id="ARBA00023136"/>
    </source>
</evidence>
<dbReference type="AlphaFoldDB" id="A0A8S4ANL2"/>
<evidence type="ECO:0000313" key="7">
    <source>
        <dbReference type="EMBL" id="CAG5895981.1"/>
    </source>
</evidence>
<dbReference type="Proteomes" id="UP000677803">
    <property type="component" value="Unassembled WGS sequence"/>
</dbReference>
<sequence length="149" mass="16704">MNFLRSRLSTGNLIGQRCRGMCNKLQETKSESAPAAPAQAPRPSFKIPGYRPSALDKKIFLWSGRFKSMADIPETVSFEMIDAARNKIRVKAAYMMMAATIGACLIMVILGKRAAGRNESLTTHNMEKKARWREELQRENANALSEKPQ</sequence>
<dbReference type="GO" id="GO:0071456">
    <property type="term" value="P:cellular response to hypoxia"/>
    <property type="evidence" value="ECO:0007669"/>
    <property type="project" value="TreeGrafter"/>
</dbReference>
<dbReference type="GO" id="GO:0090200">
    <property type="term" value="P:positive regulation of release of cytochrome c from mitochondria"/>
    <property type="evidence" value="ECO:0007669"/>
    <property type="project" value="TreeGrafter"/>
</dbReference>
<accession>A0A8S4ANL2</accession>
<evidence type="ECO:0000256" key="6">
    <source>
        <dbReference type="SAM" id="Phobius"/>
    </source>
</evidence>
<protein>
    <submittedName>
        <fullName evidence="7">(Atlantic silverside) hypothetical protein</fullName>
    </submittedName>
</protein>
<feature type="transmembrane region" description="Helical" evidence="6">
    <location>
        <begin position="92"/>
        <end position="111"/>
    </location>
</feature>
<evidence type="ECO:0000313" key="8">
    <source>
        <dbReference type="Proteomes" id="UP000677803"/>
    </source>
</evidence>
<dbReference type="PANTHER" id="PTHR13674">
    <property type="entry name" value="GROWTH AND TRANSFORMATION-DEPENDENT PROTEIN"/>
    <property type="match status" value="1"/>
</dbReference>
<dbReference type="OrthoDB" id="8193498at2759"/>
<evidence type="ECO:0000256" key="3">
    <source>
        <dbReference type="ARBA" id="ARBA00022692"/>
    </source>
</evidence>
<dbReference type="EMBL" id="CAJRST010006668">
    <property type="protein sequence ID" value="CAG5895981.1"/>
    <property type="molecule type" value="Genomic_DNA"/>
</dbReference>
<comment type="similarity">
    <text evidence="2">Belongs to the UPF0389 family.</text>
</comment>
<evidence type="ECO:0000256" key="2">
    <source>
        <dbReference type="ARBA" id="ARBA00007363"/>
    </source>
</evidence>
<dbReference type="Pfam" id="PF06388">
    <property type="entry name" value="DUF1075"/>
    <property type="match status" value="1"/>
</dbReference>
<keyword evidence="3 6" id="KW-0812">Transmembrane</keyword>